<dbReference type="CDD" id="cd04186">
    <property type="entry name" value="GT_2_like_c"/>
    <property type="match status" value="1"/>
</dbReference>
<dbReference type="RefSeq" id="WP_202825241.1">
    <property type="nucleotide sequence ID" value="NZ_JAEUXJ010000003.1"/>
</dbReference>
<evidence type="ECO:0000313" key="2">
    <source>
        <dbReference type="EMBL" id="MBL6455507.1"/>
    </source>
</evidence>
<dbReference type="PANTHER" id="PTHR43179:SF7">
    <property type="entry name" value="RHAMNOSYLTRANSFERASE WBBL"/>
    <property type="match status" value="1"/>
</dbReference>
<feature type="domain" description="Glycosyltransferase 2-like" evidence="1">
    <location>
        <begin position="289"/>
        <end position="408"/>
    </location>
</feature>
<accession>A0ABS1V1D2</accession>
<dbReference type="Gene3D" id="3.90.550.10">
    <property type="entry name" value="Spore Coat Polysaccharide Biosynthesis Protein SpsA, Chain A"/>
    <property type="match status" value="2"/>
</dbReference>
<dbReference type="PANTHER" id="PTHR43179">
    <property type="entry name" value="RHAMNOSYLTRANSFERASE WBBL"/>
    <property type="match status" value="1"/>
</dbReference>
<keyword evidence="3" id="KW-1185">Reference proteome</keyword>
<protein>
    <submittedName>
        <fullName evidence="2">Glycosyltransferase family 2 protein</fullName>
    </submittedName>
</protein>
<reference evidence="2 3" key="1">
    <citation type="submission" date="2021-01" db="EMBL/GenBank/DDBJ databases">
        <title>Belnapia mucosa sp. nov. and Belnapia arida sp. nov., isolated from the Tabernas Desert (Almeria, Spain).</title>
        <authorList>
            <person name="Molina-Menor E."/>
            <person name="Vidal-Verdu A."/>
            <person name="Calonge A."/>
            <person name="Satari L."/>
            <person name="Pereto Magraner J."/>
            <person name="Porcar Miralles M."/>
        </authorList>
    </citation>
    <scope>NUCLEOTIDE SEQUENCE [LARGE SCALE GENOMIC DNA]</scope>
    <source>
        <strain evidence="2 3">T6</strain>
    </source>
</reference>
<proteinExistence type="predicted"/>
<dbReference type="InterPro" id="IPR001173">
    <property type="entry name" value="Glyco_trans_2-like"/>
</dbReference>
<dbReference type="InterPro" id="IPR029044">
    <property type="entry name" value="Nucleotide-diphossugar_trans"/>
</dbReference>
<evidence type="ECO:0000313" key="3">
    <source>
        <dbReference type="Proteomes" id="UP000606490"/>
    </source>
</evidence>
<organism evidence="2 3">
    <name type="scientific">Belnapia mucosa</name>
    <dbReference type="NCBI Taxonomy" id="2804532"/>
    <lineage>
        <taxon>Bacteria</taxon>
        <taxon>Pseudomonadati</taxon>
        <taxon>Pseudomonadota</taxon>
        <taxon>Alphaproteobacteria</taxon>
        <taxon>Acetobacterales</taxon>
        <taxon>Roseomonadaceae</taxon>
        <taxon>Belnapia</taxon>
    </lineage>
</organism>
<name>A0ABS1V1D2_9PROT</name>
<dbReference type="Proteomes" id="UP000606490">
    <property type="component" value="Unassembled WGS sequence"/>
</dbReference>
<sequence>MPASLSVAAWRRAWRWLWDRLPGSALPLRLRLGAAVRRALRVLPASNRGMAGSPEDPATYRAWIVRHDPPLTAADRAAIAAHIAALPARPLISVVMVAQGAPDAGLRAAIASLRGQLYPHWELCIAGDAAAARVVAEEAAADSRIRPAGQAALALARGEFLALVEPDAMLAEQALYAVAVELAAHPEAALIYADEDRLDAAGRRCDPWFKPDFDPDLLRQQDYVAHLGIVRRELALDCGGQDHDLARRVATACGPARIRHIPQILCHRRQAAGTAPQRLTLPEPAPLVSVIIPTRDGAAMLAACLSGLLERTDYPALEILILDNGSETPETFALFERLRQDARVRILPAPGPFNYSALNNQAAAEARGEVLLLLNNDIEVIGPGWLREMVSLLLRPGVGAVGAKLLYADGTLQHGGVVFGPGGTIGHYLPGAAPGATGHHGSLVLVREVVAVTGACLALRRADYLALGGLDAAALRVAFNDIDLCLRLREAGQRILWTPHAELYHRESASRGDDLSGDKLRRFATEIAHMQQRWGDRLRRDPFANPNLEFDRPVPVLAARPPRHRPWKAGG</sequence>
<evidence type="ECO:0000259" key="1">
    <source>
        <dbReference type="Pfam" id="PF00535"/>
    </source>
</evidence>
<gene>
    <name evidence="2" type="ORF">JMJ55_09250</name>
</gene>
<dbReference type="EMBL" id="JAEUXJ010000003">
    <property type="protein sequence ID" value="MBL6455507.1"/>
    <property type="molecule type" value="Genomic_DNA"/>
</dbReference>
<dbReference type="Pfam" id="PF00535">
    <property type="entry name" value="Glycos_transf_2"/>
    <property type="match status" value="1"/>
</dbReference>
<dbReference type="SUPFAM" id="SSF53448">
    <property type="entry name" value="Nucleotide-diphospho-sugar transferases"/>
    <property type="match status" value="2"/>
</dbReference>
<comment type="caution">
    <text evidence="2">The sequence shown here is derived from an EMBL/GenBank/DDBJ whole genome shotgun (WGS) entry which is preliminary data.</text>
</comment>